<protein>
    <submittedName>
        <fullName evidence="1">Type VI secretion system protein ImpG</fullName>
    </submittedName>
</protein>
<dbReference type="RefSeq" id="WP_074985885.1">
    <property type="nucleotide sequence ID" value="NZ_CADFGN010000013.1"/>
</dbReference>
<accession>A0AAQ1GJY0</accession>
<evidence type="ECO:0000313" key="1">
    <source>
        <dbReference type="EMBL" id="SEK06352.1"/>
    </source>
</evidence>
<dbReference type="InterPro" id="IPR010272">
    <property type="entry name" value="T6SS_TssF"/>
</dbReference>
<dbReference type="AlphaFoldDB" id="A0AAQ1GJY0"/>
<name>A0AAQ1GJY0_9BURK</name>
<dbReference type="EMBL" id="FNZM01000015">
    <property type="protein sequence ID" value="SEK06352.1"/>
    <property type="molecule type" value="Genomic_DNA"/>
</dbReference>
<dbReference type="Proteomes" id="UP000183529">
    <property type="component" value="Unassembled WGS sequence"/>
</dbReference>
<dbReference type="Pfam" id="PF05947">
    <property type="entry name" value="T6SS_TssF"/>
    <property type="match status" value="1"/>
</dbReference>
<gene>
    <name evidence="1" type="ORF">SAMN05216550_11586</name>
</gene>
<dbReference type="PANTHER" id="PTHR35370:SF1">
    <property type="entry name" value="TYPE VI SECRETION SYSTEM COMPONENT TSSF1"/>
    <property type="match status" value="1"/>
</dbReference>
<proteinExistence type="predicted"/>
<evidence type="ECO:0000313" key="2">
    <source>
        <dbReference type="Proteomes" id="UP000183529"/>
    </source>
</evidence>
<reference evidence="1 2" key="1">
    <citation type="submission" date="2016-10" db="EMBL/GenBank/DDBJ databases">
        <authorList>
            <person name="Varghese N."/>
            <person name="Submissions S."/>
        </authorList>
    </citation>
    <scope>NUCLEOTIDE SEQUENCE [LARGE SCALE GENOMIC DNA]</scope>
    <source>
        <strain evidence="1 2">LMG 22274</strain>
    </source>
</reference>
<sequence length="139" mass="15501">MAPELLDYYLRQLTYVTGLFSEFAQKHPKIAARLGAHGNEVRDPYIDRLLQAYALSAAHSEMRIDRWPLEIPQRLLDCIDVNFNAPLPSLGVTRFQPDAKGVHTPEGALLPRDTRLSMGTSGPEYSDGQARLPAAILDE</sequence>
<comment type="caution">
    <text evidence="1">The sequence shown here is derived from an EMBL/GenBank/DDBJ whole genome shotgun (WGS) entry which is preliminary data.</text>
</comment>
<dbReference type="PANTHER" id="PTHR35370">
    <property type="entry name" value="CYTOPLASMIC PROTEIN-RELATED-RELATED"/>
    <property type="match status" value="1"/>
</dbReference>
<organism evidence="1 2">
    <name type="scientific">Paraburkholderia tropica</name>
    <dbReference type="NCBI Taxonomy" id="92647"/>
    <lineage>
        <taxon>Bacteria</taxon>
        <taxon>Pseudomonadati</taxon>
        <taxon>Pseudomonadota</taxon>
        <taxon>Betaproteobacteria</taxon>
        <taxon>Burkholderiales</taxon>
        <taxon>Burkholderiaceae</taxon>
        <taxon>Paraburkholderia</taxon>
    </lineage>
</organism>